<sequence>MASLPLFKFVALFVRHISKYGGNLIKTKAHDHPKFRVYAAKYGQRMHQLNMRMAVTLLKNSTAEKQVKENSEELSSLKPPNDSGHGNLSNMRNVSKEKSLPKEVPPSVWKRKFRPLPEAKAVELFANVVGDSFVLLVAGSLVFYEYLRTKGKPDISTELKNKLDELEQRESDLEKINKRTLEKVEALEVAIVNLEKNTSKK</sequence>
<evidence type="ECO:0000256" key="2">
    <source>
        <dbReference type="ARBA" id="ARBA00023054"/>
    </source>
</evidence>
<evidence type="ECO:0000256" key="3">
    <source>
        <dbReference type="SAM" id="Coils"/>
    </source>
</evidence>
<dbReference type="Proteomes" id="UP000285326">
    <property type="component" value="Unassembled WGS sequence"/>
</dbReference>
<comment type="caution">
    <text evidence="5">The sequence shown here is derived from an EMBL/GenBank/DDBJ whole genome shotgun (WGS) entry which is preliminary data.</text>
</comment>
<dbReference type="GO" id="GO:0005739">
    <property type="term" value="C:mitochondrion"/>
    <property type="evidence" value="ECO:0007669"/>
    <property type="project" value="TreeGrafter"/>
</dbReference>
<dbReference type="GO" id="GO:0019216">
    <property type="term" value="P:regulation of lipid metabolic process"/>
    <property type="evidence" value="ECO:0007669"/>
    <property type="project" value="TreeGrafter"/>
</dbReference>
<accession>A0A420IG63</accession>
<dbReference type="Pfam" id="PF07047">
    <property type="entry name" value="OPA3"/>
    <property type="match status" value="1"/>
</dbReference>
<evidence type="ECO:0000313" key="6">
    <source>
        <dbReference type="Proteomes" id="UP000285326"/>
    </source>
</evidence>
<gene>
    <name evidence="5" type="ORF">GcM1_243026</name>
</gene>
<keyword evidence="2 3" id="KW-0175">Coiled coil</keyword>
<feature type="compositionally biased region" description="Polar residues" evidence="4">
    <location>
        <begin position="84"/>
        <end position="93"/>
    </location>
</feature>
<dbReference type="PANTHER" id="PTHR12499">
    <property type="entry name" value="OPTIC ATROPHY 3 PROTEIN OPA3"/>
    <property type="match status" value="1"/>
</dbReference>
<dbReference type="AlphaFoldDB" id="A0A420IG63"/>
<comment type="similarity">
    <text evidence="1">Belongs to the OPA3 family.</text>
</comment>
<organism evidence="5 6">
    <name type="scientific">Golovinomyces cichoracearum</name>
    <dbReference type="NCBI Taxonomy" id="62708"/>
    <lineage>
        <taxon>Eukaryota</taxon>
        <taxon>Fungi</taxon>
        <taxon>Dikarya</taxon>
        <taxon>Ascomycota</taxon>
        <taxon>Pezizomycotina</taxon>
        <taxon>Leotiomycetes</taxon>
        <taxon>Erysiphales</taxon>
        <taxon>Erysiphaceae</taxon>
        <taxon>Golovinomyces</taxon>
    </lineage>
</organism>
<proteinExistence type="inferred from homology"/>
<name>A0A420IG63_9PEZI</name>
<dbReference type="InterPro" id="IPR010754">
    <property type="entry name" value="OPA3-like"/>
</dbReference>
<evidence type="ECO:0000256" key="4">
    <source>
        <dbReference type="SAM" id="MobiDB-lite"/>
    </source>
</evidence>
<evidence type="ECO:0000256" key="1">
    <source>
        <dbReference type="ARBA" id="ARBA00007584"/>
    </source>
</evidence>
<feature type="coiled-coil region" evidence="3">
    <location>
        <begin position="156"/>
        <end position="197"/>
    </location>
</feature>
<dbReference type="PANTHER" id="PTHR12499:SF0">
    <property type="entry name" value="OPTIC ATROPHY 3 PROTEIN"/>
    <property type="match status" value="1"/>
</dbReference>
<reference evidence="5 6" key="1">
    <citation type="journal article" date="2018" name="BMC Genomics">
        <title>Comparative genome analyses reveal sequence features reflecting distinct modes of host-adaptation between dicot and monocot powdery mildew.</title>
        <authorList>
            <person name="Wu Y."/>
            <person name="Ma X."/>
            <person name="Pan Z."/>
            <person name="Kale S.D."/>
            <person name="Song Y."/>
            <person name="King H."/>
            <person name="Zhang Q."/>
            <person name="Presley C."/>
            <person name="Deng X."/>
            <person name="Wei C.I."/>
            <person name="Xiao S."/>
        </authorList>
    </citation>
    <scope>NUCLEOTIDE SEQUENCE [LARGE SCALE GENOMIC DNA]</scope>
    <source>
        <strain evidence="5">UMSG1</strain>
    </source>
</reference>
<evidence type="ECO:0000313" key="5">
    <source>
        <dbReference type="EMBL" id="RKF73548.1"/>
    </source>
</evidence>
<dbReference type="EMBL" id="MCBS01024384">
    <property type="protein sequence ID" value="RKF73548.1"/>
    <property type="molecule type" value="Genomic_DNA"/>
</dbReference>
<feature type="region of interest" description="Disordered" evidence="4">
    <location>
        <begin position="68"/>
        <end position="102"/>
    </location>
</feature>
<protein>
    <submittedName>
        <fullName evidence="5">Putative opa3-like protein</fullName>
    </submittedName>
</protein>